<evidence type="ECO:0000313" key="2">
    <source>
        <dbReference type="EMBL" id="MDH5829256.1"/>
    </source>
</evidence>
<feature type="chain" id="PRO_5045879978" evidence="1">
    <location>
        <begin position="20"/>
        <end position="423"/>
    </location>
</feature>
<name>A0ABT6JEZ7_9GAMM</name>
<keyword evidence="3" id="KW-1185">Reference proteome</keyword>
<sequence length="423" mass="45896">MKRLWLAALLLVLASSVHAVTVEGQYVLSQNRTDMVHDARRGVIYIANGSQVRRYQISTRTFLPALTLNANSRAMAIDISADGSTLAVADDSYSGDSPWSGSGNVWIFKINLTTLAKTRWLFPKEYGESGTYSVAFASDNSVLVTSTFSGSGWIPLRRLAPDGTYRQLADVRQNTMLRASGDRDTIALAEANISSGDWGLYDVPTGELVYGGGTGQFNFEIATDRLGGQFAIPTYGGTYIYDAEYRLIARIGEDTGAQSIGVAYHPVENEIYLPWAGSGEVRVYSSTTLRHLRSINVAGAFEYTGNWGFVSGRTRMSSDGSLLMVTVPNGMRFLRMYTPLTAKNVQVRVAPGVASAIQLAGSIGNKGLLRYTLHQGPGNGTARVYGSRVSYTPKAGFTGTDRFVYRVHYGEATTTATVDILVE</sequence>
<organism evidence="2 3">
    <name type="scientific">Luteimonas rhizosphaericola</name>
    <dbReference type="NCBI Taxonomy" id="3042024"/>
    <lineage>
        <taxon>Bacteria</taxon>
        <taxon>Pseudomonadati</taxon>
        <taxon>Pseudomonadota</taxon>
        <taxon>Gammaproteobacteria</taxon>
        <taxon>Lysobacterales</taxon>
        <taxon>Lysobacteraceae</taxon>
        <taxon>Luteimonas</taxon>
    </lineage>
</organism>
<dbReference type="RefSeq" id="WP_280599321.1">
    <property type="nucleotide sequence ID" value="NZ_JARXRN010000016.1"/>
</dbReference>
<reference evidence="2 3" key="1">
    <citation type="submission" date="2023-04" db="EMBL/GenBank/DDBJ databases">
        <title>Luteimonas sp. M1R5S18.</title>
        <authorList>
            <person name="Sun J.-Q."/>
        </authorList>
    </citation>
    <scope>NUCLEOTIDE SEQUENCE [LARGE SCALE GENOMIC DNA]</scope>
    <source>
        <strain evidence="2 3">M1R5S18</strain>
    </source>
</reference>
<gene>
    <name evidence="2" type="ORF">QFW80_01810</name>
</gene>
<accession>A0ABT6JEZ7</accession>
<dbReference type="Proteomes" id="UP001156831">
    <property type="component" value="Unassembled WGS sequence"/>
</dbReference>
<comment type="caution">
    <text evidence="2">The sequence shown here is derived from an EMBL/GenBank/DDBJ whole genome shotgun (WGS) entry which is preliminary data.</text>
</comment>
<dbReference type="InterPro" id="IPR011044">
    <property type="entry name" value="Quino_amine_DH_bsu"/>
</dbReference>
<dbReference type="Gene3D" id="2.60.40.3440">
    <property type="match status" value="1"/>
</dbReference>
<keyword evidence="1" id="KW-0732">Signal</keyword>
<proteinExistence type="predicted"/>
<dbReference type="SUPFAM" id="SSF50969">
    <property type="entry name" value="YVTN repeat-like/Quinoprotein amine dehydrogenase"/>
    <property type="match status" value="1"/>
</dbReference>
<dbReference type="Gene3D" id="2.130.10.10">
    <property type="entry name" value="YVTN repeat-like/Quinoprotein amine dehydrogenase"/>
    <property type="match status" value="1"/>
</dbReference>
<dbReference type="EMBL" id="JARXRN010000016">
    <property type="protein sequence ID" value="MDH5829256.1"/>
    <property type="molecule type" value="Genomic_DNA"/>
</dbReference>
<protein>
    <submittedName>
        <fullName evidence="2">Ig-like domain-containing protein</fullName>
    </submittedName>
</protein>
<evidence type="ECO:0000313" key="3">
    <source>
        <dbReference type="Proteomes" id="UP001156831"/>
    </source>
</evidence>
<evidence type="ECO:0000256" key="1">
    <source>
        <dbReference type="SAM" id="SignalP"/>
    </source>
</evidence>
<feature type="signal peptide" evidence="1">
    <location>
        <begin position="1"/>
        <end position="19"/>
    </location>
</feature>
<dbReference type="InterPro" id="IPR015943">
    <property type="entry name" value="WD40/YVTN_repeat-like_dom_sf"/>
</dbReference>
<dbReference type="Pfam" id="PF17963">
    <property type="entry name" value="Big_9"/>
    <property type="match status" value="1"/>
</dbReference>